<dbReference type="AlphaFoldDB" id="A0A6S7I9T4"/>
<name>A0A6S7I9T4_PARCT</name>
<dbReference type="InterPro" id="IPR001875">
    <property type="entry name" value="DED_dom"/>
</dbReference>
<dbReference type="GO" id="GO:0006915">
    <property type="term" value="P:apoptotic process"/>
    <property type="evidence" value="ECO:0007669"/>
    <property type="project" value="UniProtKB-KW"/>
</dbReference>
<proteinExistence type="predicted"/>
<dbReference type="InterPro" id="IPR011029">
    <property type="entry name" value="DEATH-like_dom_sf"/>
</dbReference>
<evidence type="ECO:0000313" key="2">
    <source>
        <dbReference type="EMBL" id="CAB4013663.1"/>
    </source>
</evidence>
<dbReference type="EMBL" id="CACRXK020007974">
    <property type="protein sequence ID" value="CAB4013663.1"/>
    <property type="molecule type" value="Genomic_DNA"/>
</dbReference>
<dbReference type="GO" id="GO:0042981">
    <property type="term" value="P:regulation of apoptotic process"/>
    <property type="evidence" value="ECO:0007669"/>
    <property type="project" value="InterPro"/>
</dbReference>
<dbReference type="Pfam" id="PF01335">
    <property type="entry name" value="DED"/>
    <property type="match status" value="1"/>
</dbReference>
<organism evidence="2 3">
    <name type="scientific">Paramuricea clavata</name>
    <name type="common">Red gorgonian</name>
    <name type="synonym">Violescent sea-whip</name>
    <dbReference type="NCBI Taxonomy" id="317549"/>
    <lineage>
        <taxon>Eukaryota</taxon>
        <taxon>Metazoa</taxon>
        <taxon>Cnidaria</taxon>
        <taxon>Anthozoa</taxon>
        <taxon>Octocorallia</taxon>
        <taxon>Malacalcyonacea</taxon>
        <taxon>Plexauridae</taxon>
        <taxon>Paramuricea</taxon>
    </lineage>
</organism>
<evidence type="ECO:0000256" key="1">
    <source>
        <dbReference type="ARBA" id="ARBA00022703"/>
    </source>
</evidence>
<dbReference type="SUPFAM" id="SSF47986">
    <property type="entry name" value="DEATH domain"/>
    <property type="match status" value="1"/>
</dbReference>
<reference evidence="2" key="1">
    <citation type="submission" date="2020-04" db="EMBL/GenBank/DDBJ databases">
        <authorList>
            <person name="Alioto T."/>
            <person name="Alioto T."/>
            <person name="Gomez Garrido J."/>
        </authorList>
    </citation>
    <scope>NUCLEOTIDE SEQUENCE</scope>
    <source>
        <strain evidence="2">A484AB</strain>
    </source>
</reference>
<keyword evidence="1" id="KW-0053">Apoptosis</keyword>
<dbReference type="Gene3D" id="1.10.533.10">
    <property type="entry name" value="Death Domain, Fas"/>
    <property type="match status" value="1"/>
</dbReference>
<comment type="caution">
    <text evidence="2">The sequence shown here is derived from an EMBL/GenBank/DDBJ whole genome shotgun (WGS) entry which is preliminary data.</text>
</comment>
<protein>
    <submittedName>
        <fullName evidence="2">FAS-associated death domain</fullName>
    </submittedName>
</protein>
<dbReference type="PANTHER" id="PTHR48169">
    <property type="entry name" value="DED DOMAIN-CONTAINING PROTEIN"/>
    <property type="match status" value="1"/>
</dbReference>
<keyword evidence="3" id="KW-1185">Reference proteome</keyword>
<sequence>MEKFNVLLNEISRDLNPKDLEDLVHICRIEESRKPTITSGHHLFTHLRHKRRISEENVDYLKHILNAIHRRDLVSLVERFEGLETLTTDFGRIIADVKPEL</sequence>
<accession>A0A6S7I9T4</accession>
<dbReference type="OrthoDB" id="5985210at2759"/>
<evidence type="ECO:0000313" key="3">
    <source>
        <dbReference type="Proteomes" id="UP001152795"/>
    </source>
</evidence>
<dbReference type="PROSITE" id="PS50168">
    <property type="entry name" value="DED"/>
    <property type="match status" value="1"/>
</dbReference>
<dbReference type="SMART" id="SM00031">
    <property type="entry name" value="DED"/>
    <property type="match status" value="1"/>
</dbReference>
<dbReference type="CDD" id="cd00045">
    <property type="entry name" value="DED"/>
    <property type="match status" value="1"/>
</dbReference>
<dbReference type="PANTHER" id="PTHR48169:SF7">
    <property type="entry name" value="CASPASE 10"/>
    <property type="match status" value="1"/>
</dbReference>
<dbReference type="Proteomes" id="UP001152795">
    <property type="component" value="Unassembled WGS sequence"/>
</dbReference>
<gene>
    <name evidence="2" type="ORF">PACLA_8A025646</name>
</gene>